<keyword evidence="1" id="KW-0812">Transmembrane</keyword>
<protein>
    <submittedName>
        <fullName evidence="3">Uncharacterized protein</fullName>
    </submittedName>
</protein>
<dbReference type="AlphaFoldDB" id="A0A196S9M6"/>
<feature type="chain" id="PRO_5008274476" evidence="2">
    <location>
        <begin position="22"/>
        <end position="560"/>
    </location>
</feature>
<feature type="transmembrane region" description="Helical" evidence="1">
    <location>
        <begin position="531"/>
        <end position="551"/>
    </location>
</feature>
<dbReference type="EMBL" id="LXWW01000472">
    <property type="protein sequence ID" value="OAO13051.1"/>
    <property type="molecule type" value="Genomic_DNA"/>
</dbReference>
<evidence type="ECO:0000256" key="2">
    <source>
        <dbReference type="SAM" id="SignalP"/>
    </source>
</evidence>
<evidence type="ECO:0000313" key="4">
    <source>
        <dbReference type="Proteomes" id="UP000078348"/>
    </source>
</evidence>
<organism evidence="3 4">
    <name type="scientific">Blastocystis sp. subtype 1 (strain ATCC 50177 / NandII)</name>
    <dbReference type="NCBI Taxonomy" id="478820"/>
    <lineage>
        <taxon>Eukaryota</taxon>
        <taxon>Sar</taxon>
        <taxon>Stramenopiles</taxon>
        <taxon>Bigyra</taxon>
        <taxon>Opalozoa</taxon>
        <taxon>Opalinata</taxon>
        <taxon>Blastocystidae</taxon>
        <taxon>Blastocystis</taxon>
    </lineage>
</organism>
<keyword evidence="4" id="KW-1185">Reference proteome</keyword>
<reference evidence="3 4" key="1">
    <citation type="submission" date="2016-05" db="EMBL/GenBank/DDBJ databases">
        <title>Nuclear genome of Blastocystis sp. subtype 1 NandII.</title>
        <authorList>
            <person name="Gentekaki E."/>
            <person name="Curtis B."/>
            <person name="Stairs C."/>
            <person name="Eme L."/>
            <person name="Herman E."/>
            <person name="Klimes V."/>
            <person name="Arias M.C."/>
            <person name="Elias M."/>
            <person name="Hilliou F."/>
            <person name="Klute M."/>
            <person name="Malik S.-B."/>
            <person name="Pightling A."/>
            <person name="Rachubinski R."/>
            <person name="Salas D."/>
            <person name="Schlacht A."/>
            <person name="Suga H."/>
            <person name="Archibald J."/>
            <person name="Ball S.G."/>
            <person name="Clark G."/>
            <person name="Dacks J."/>
            <person name="Van Der Giezen M."/>
            <person name="Tsaousis A."/>
            <person name="Roger A."/>
        </authorList>
    </citation>
    <scope>NUCLEOTIDE SEQUENCE [LARGE SCALE GENOMIC DNA]</scope>
    <source>
        <strain evidence="4">ATCC 50177 / NandII</strain>
    </source>
</reference>
<keyword evidence="2" id="KW-0732">Signal</keyword>
<dbReference type="Pfam" id="PF11453">
    <property type="entry name" value="DUF2950"/>
    <property type="match status" value="1"/>
</dbReference>
<dbReference type="OrthoDB" id="10463269at2759"/>
<keyword evidence="1" id="KW-1133">Transmembrane helix</keyword>
<dbReference type="Proteomes" id="UP000078348">
    <property type="component" value="Unassembled WGS sequence"/>
</dbReference>
<accession>A0A196S9M6</accession>
<comment type="caution">
    <text evidence="3">The sequence shown here is derived from an EMBL/GenBank/DDBJ whole genome shotgun (WGS) entry which is preliminary data.</text>
</comment>
<evidence type="ECO:0000313" key="3">
    <source>
        <dbReference type="EMBL" id="OAO13051.1"/>
    </source>
</evidence>
<proteinExistence type="predicted"/>
<gene>
    <name evidence="3" type="ORF">AV274_5268</name>
</gene>
<dbReference type="InterPro" id="IPR021556">
    <property type="entry name" value="DUF2950"/>
</dbReference>
<name>A0A196S9M6_BLAHN</name>
<evidence type="ECO:0000256" key="1">
    <source>
        <dbReference type="SAM" id="Phobius"/>
    </source>
</evidence>
<feature type="signal peptide" evidence="2">
    <location>
        <begin position="1"/>
        <end position="21"/>
    </location>
</feature>
<sequence length="560" mass="64238">MPVLCCTLPLLLLFALGNSLACGEDEVYISVFKRNSATCFLQTSESFLIQGRWNHTTKTLAKGGPLTEFKANKTFEFCLEKTVDLVYDLVLLDADGDGWDDGAYVEVRGESGFLCFKGSCLSGSKETYRFRMTYIVSPYQTWGVFSVTSSEGLWKEIGQSTVFFDSFDRDFIREDENRPEYIHEVTGEPSTSNFFVNRFYIPEGNGFAALELGMTNDFVSVRVSINNIAVFEESNHISNHQNYYRVLVSGESVHEELNTIIFEFDDGLHMNNVFLYGYPSSSDSRCMYIPSSNVVSHSLLVDSHDASLAFDYSNEYFYFHSRQRASLVFNNSFFDAFTMNRYDVYDYLFAYAPRNWTVSGSHDGKTWKQVNREDEPPVDSVLRRYTYTISENEEPYQFYRYYVIDNKGSSVTWLPEFFPYVCNRGFEKPLFPNHHLRLGFHSNFVARSSLPRGVRYSVTPPLPEGVGIDEEGSLFGSFGYEGGTVQFYTITAEDEAHREEFAISVELRESYDFDSNIVNNRVVYYNYYAKIPFFVLFTAFGIAGVVILVAAMEMVKLFFM</sequence>
<keyword evidence="1" id="KW-0472">Membrane</keyword>